<evidence type="ECO:0000313" key="2">
    <source>
        <dbReference type="Proteomes" id="UP000077412"/>
    </source>
</evidence>
<reference evidence="1 2" key="1">
    <citation type="submission" date="2016-08" db="EMBL/GenBank/DDBJ databases">
        <title>Complete genome sequence of Fictibacillus arsenicus G25-54, a strain with toxicity to nematodes and a potential arsenic-resistance activity.</title>
        <authorList>
            <person name="Zheng Z."/>
        </authorList>
    </citation>
    <scope>NUCLEOTIDE SEQUENCE [LARGE SCALE GENOMIC DNA]</scope>
    <source>
        <strain evidence="1 2">G25-54</strain>
    </source>
</reference>
<dbReference type="Pfam" id="PF26349">
    <property type="entry name" value="YoqH"/>
    <property type="match status" value="1"/>
</dbReference>
<sequence length="115" mass="12960">MKKIFHSIIIALAIFPSTILAESELEKLPSCSEILNPTAGVPENARGVALIYNIDRTFNDKRTSLSVHALYMPEPSRFGDFDSYEVLASIPKEVSWIFPLTRYAENNWSGKLLDQ</sequence>
<gene>
    <name evidence="1" type="ORF">ABE41_006110</name>
</gene>
<dbReference type="InterPro" id="IPR058968">
    <property type="entry name" value="YoqH-like"/>
</dbReference>
<keyword evidence="2" id="KW-1185">Reference proteome</keyword>
<protein>
    <submittedName>
        <fullName evidence="1">Uncharacterized protein</fullName>
    </submittedName>
</protein>
<name>A0A1B1Z280_9BACL</name>
<dbReference type="EMBL" id="CP016761">
    <property type="protein sequence ID" value="ANX11575.1"/>
    <property type="molecule type" value="Genomic_DNA"/>
</dbReference>
<dbReference type="RefSeq" id="WP_066287535.1">
    <property type="nucleotide sequence ID" value="NZ_CP016761.1"/>
</dbReference>
<proteinExistence type="predicted"/>
<dbReference type="AlphaFoldDB" id="A0A1B1Z280"/>
<organism evidence="1 2">
    <name type="scientific">Fictibacillus arsenicus</name>
    <dbReference type="NCBI Taxonomy" id="255247"/>
    <lineage>
        <taxon>Bacteria</taxon>
        <taxon>Bacillati</taxon>
        <taxon>Bacillota</taxon>
        <taxon>Bacilli</taxon>
        <taxon>Bacillales</taxon>
        <taxon>Fictibacillaceae</taxon>
        <taxon>Fictibacillus</taxon>
    </lineage>
</organism>
<accession>A0A1B1Z280</accession>
<dbReference type="Proteomes" id="UP000077412">
    <property type="component" value="Chromosome"/>
</dbReference>
<dbReference type="OrthoDB" id="2439167at2"/>
<evidence type="ECO:0000313" key="1">
    <source>
        <dbReference type="EMBL" id="ANX11575.1"/>
    </source>
</evidence>
<dbReference type="KEGG" id="far:ABE41_006110"/>